<dbReference type="EMBL" id="FQVA01000006">
    <property type="protein sequence ID" value="SHG07806.1"/>
    <property type="molecule type" value="Genomic_DNA"/>
</dbReference>
<dbReference type="InterPro" id="IPR013108">
    <property type="entry name" value="Amidohydro_3"/>
</dbReference>
<accession>A0A1M5GVM1</accession>
<evidence type="ECO:0000259" key="1">
    <source>
        <dbReference type="Pfam" id="PF07969"/>
    </source>
</evidence>
<gene>
    <name evidence="2" type="ORF">SAMN04487965_3271</name>
</gene>
<sequence>MKGINQMTHRHLQPNPPIAAAPYLKYLFAFAICLAVLCVSPALLAAQAADYVFSGGKVYTLDKKQPWAEAVAVKDNKIVYVGDAKGAKPFIGDKTKVIDTTGDVVMPGFISTHDHLIGSGWTGKGVQLFDGKSKADYIAKVKKYAEENPDLERIVGMGWSTGTYGGRPTAKDLDKAVPDRPALILDFTAHDAWLNTKAMEIAGVTKDSPDDQPGVIYWVRDENGTPTGTGVEGQWMEAYVAIGAWDADKILNETIDTLHPLAAKNGTTTYLNPGIVTPNIKDTNGKMQDDMKTAMALLKKREQAGTLKMRTFVLPLVKNPKADTGQLMDFMAGMQKQYNGDKLFVRQVKIHPEANWNVELSPMLEPYESGKKGTYGIPPEKIKEIMVAAAKSGFDSVIHTDSTGTSHAGIDAILAARKVDPDNRSALHHATWLTPEDQKRVIDNKIPVNSTPNFTNDWSDTDKDALRVMGKKRTMAYFGRYPEFARAGVPVSLSADVPSTPSTMQAPLFVIEGAVTMKDPSNPDAKPFPPNVKPMTVEQALRAMTVDAAWQLRMEDKIGSLEVGKYADIVVLDGNPLEVDPDKIADIGVEMTMMDGKFTYKKGSSD</sequence>
<dbReference type="PANTHER" id="PTHR22642:SF2">
    <property type="entry name" value="PROTEIN LONG AFTER FAR-RED 3"/>
    <property type="match status" value="1"/>
</dbReference>
<name>A0A1M5GVM1_9GAMM</name>
<feature type="domain" description="Amidohydrolase 3" evidence="1">
    <location>
        <begin position="96"/>
        <end position="600"/>
    </location>
</feature>
<dbReference type="AlphaFoldDB" id="A0A1M5GVM1"/>
<dbReference type="Gene3D" id="3.10.310.70">
    <property type="match status" value="1"/>
</dbReference>
<dbReference type="InterPro" id="IPR032466">
    <property type="entry name" value="Metal_Hydrolase"/>
</dbReference>
<dbReference type="Gene3D" id="3.20.20.140">
    <property type="entry name" value="Metal-dependent hydrolases"/>
    <property type="match status" value="1"/>
</dbReference>
<evidence type="ECO:0000313" key="3">
    <source>
        <dbReference type="Proteomes" id="UP000184170"/>
    </source>
</evidence>
<dbReference type="PANTHER" id="PTHR22642">
    <property type="entry name" value="IMIDAZOLONEPROPIONASE"/>
    <property type="match status" value="1"/>
</dbReference>
<proteinExistence type="predicted"/>
<dbReference type="InterPro" id="IPR011059">
    <property type="entry name" value="Metal-dep_hydrolase_composite"/>
</dbReference>
<evidence type="ECO:0000313" key="2">
    <source>
        <dbReference type="EMBL" id="SHG07806.1"/>
    </source>
</evidence>
<dbReference type="SUPFAM" id="SSF51338">
    <property type="entry name" value="Composite domain of metallo-dependent hydrolases"/>
    <property type="match status" value="1"/>
</dbReference>
<organism evidence="2 3">
    <name type="scientific">Microbulbifer donghaiensis</name>
    <dbReference type="NCBI Taxonomy" id="494016"/>
    <lineage>
        <taxon>Bacteria</taxon>
        <taxon>Pseudomonadati</taxon>
        <taxon>Pseudomonadota</taxon>
        <taxon>Gammaproteobacteria</taxon>
        <taxon>Cellvibrionales</taxon>
        <taxon>Microbulbiferaceae</taxon>
        <taxon>Microbulbifer</taxon>
    </lineage>
</organism>
<dbReference type="SUPFAM" id="SSF51556">
    <property type="entry name" value="Metallo-dependent hydrolases"/>
    <property type="match status" value="1"/>
</dbReference>
<reference evidence="3" key="1">
    <citation type="submission" date="2016-11" db="EMBL/GenBank/DDBJ databases">
        <authorList>
            <person name="Varghese N."/>
            <person name="Submissions S."/>
        </authorList>
    </citation>
    <scope>NUCLEOTIDE SEQUENCE [LARGE SCALE GENOMIC DNA]</scope>
    <source>
        <strain evidence="3">CGMCC 1.7063</strain>
    </source>
</reference>
<dbReference type="Pfam" id="PF07969">
    <property type="entry name" value="Amidohydro_3"/>
    <property type="match status" value="1"/>
</dbReference>
<keyword evidence="3" id="KW-1185">Reference proteome</keyword>
<dbReference type="GO" id="GO:0016810">
    <property type="term" value="F:hydrolase activity, acting on carbon-nitrogen (but not peptide) bonds"/>
    <property type="evidence" value="ECO:0007669"/>
    <property type="project" value="InterPro"/>
</dbReference>
<dbReference type="Gene3D" id="2.30.40.10">
    <property type="entry name" value="Urease, subunit C, domain 1"/>
    <property type="match status" value="1"/>
</dbReference>
<protein>
    <recommendedName>
        <fullName evidence="1">Amidohydrolase 3 domain-containing protein</fullName>
    </recommendedName>
</protein>
<dbReference type="STRING" id="494016.SAMN04487965_3271"/>
<dbReference type="Proteomes" id="UP000184170">
    <property type="component" value="Unassembled WGS sequence"/>
</dbReference>